<dbReference type="GO" id="GO:0030313">
    <property type="term" value="C:cell envelope"/>
    <property type="evidence" value="ECO:0007669"/>
    <property type="project" value="UniProtKB-SubCell"/>
</dbReference>
<dbReference type="OrthoDB" id="1650177at2"/>
<dbReference type="EMBL" id="NCXO01000003">
    <property type="protein sequence ID" value="OSC35592.1"/>
    <property type="molecule type" value="Genomic_DNA"/>
</dbReference>
<keyword evidence="3" id="KW-0813">Transport</keyword>
<dbReference type="AlphaFoldDB" id="A0A7I7S8P6"/>
<gene>
    <name evidence="5" type="ORF">B8W67_02405</name>
</gene>
<evidence type="ECO:0000313" key="6">
    <source>
        <dbReference type="Proteomes" id="UP000193577"/>
    </source>
</evidence>
<dbReference type="PANTHER" id="PTHR43649">
    <property type="entry name" value="ARABINOSE-BINDING PROTEIN-RELATED"/>
    <property type="match status" value="1"/>
</dbReference>
<name>A0A7I7S8P6_9MYCO</name>
<dbReference type="Proteomes" id="UP000193577">
    <property type="component" value="Unassembled WGS sequence"/>
</dbReference>
<evidence type="ECO:0000256" key="1">
    <source>
        <dbReference type="ARBA" id="ARBA00004196"/>
    </source>
</evidence>
<dbReference type="PANTHER" id="PTHR43649:SF31">
    <property type="entry name" value="SN-GLYCEROL-3-PHOSPHATE-BINDING PERIPLASMIC PROTEIN UGPB"/>
    <property type="match status" value="1"/>
</dbReference>
<evidence type="ECO:0000256" key="3">
    <source>
        <dbReference type="ARBA" id="ARBA00022448"/>
    </source>
</evidence>
<accession>A0A7I7S8P6</accession>
<evidence type="ECO:0000313" key="5">
    <source>
        <dbReference type="EMBL" id="OSC35592.1"/>
    </source>
</evidence>
<comment type="subcellular location">
    <subcellularLocation>
        <location evidence="1">Cell envelope</location>
    </subcellularLocation>
</comment>
<dbReference type="Pfam" id="PF01547">
    <property type="entry name" value="SBP_bac_1"/>
    <property type="match status" value="1"/>
</dbReference>
<comment type="caution">
    <text evidence="5">The sequence shown here is derived from an EMBL/GenBank/DDBJ whole genome shotgun (WGS) entry which is preliminary data.</text>
</comment>
<protein>
    <submittedName>
        <fullName evidence="5">Sugar ABC transporter substrate-binding protein</fullName>
    </submittedName>
</protein>
<sequence length="452" mass="47301">MTGGRAPGADAGRHRPRFSTVAAGAVVALASLLVGAAVLLDLGSRAHRGTTVVTLRLWDPGAAEAYRQSLREFSAAHPDIEVHVNVVAYANYFDSLRTDVAGGGADDIFWVSAAYLADYADNGKLLAIPGARTGWEPTVVEQFTRHGVLWGVPQLTDGGIAVFYNTALLAAAGITPADLATLRWAPDHTDTLRPLLARLTVDAAGRSADSVGFDPTRVRQWGYNAANDMQAIYLNYIGSAGGQFRRDDTFMFDNPAAVTAFSYLVGLINDDHVAPPASETNTNGDFSRNQFVAGRMALFQSGTYNLAAVAEQADFDWGVALLPAGPAGRVSVTNGIAAAANAATAHPDAVRAVLGWLGSREGNRYLGLDGTAIPAVTAAQREYFAHWAARGVDVDPFFAVLDGPRIPAPGGAGFAAGFAALGPYLDEMFLGRADVAATLALAQRAANAAGSR</sequence>
<reference evidence="5 6" key="1">
    <citation type="submission" date="2017-04" db="EMBL/GenBank/DDBJ databases">
        <title>The new phylogeny of genus Mycobacterium.</title>
        <authorList>
            <person name="Tortoli E."/>
            <person name="Trovato A."/>
            <person name="Cirillo D.M."/>
        </authorList>
    </citation>
    <scope>NUCLEOTIDE SEQUENCE [LARGE SCALE GENOMIC DNA]</scope>
    <source>
        <strain evidence="5 6">KCTC 19819</strain>
    </source>
</reference>
<evidence type="ECO:0000256" key="2">
    <source>
        <dbReference type="ARBA" id="ARBA00008520"/>
    </source>
</evidence>
<comment type="similarity">
    <text evidence="2">Belongs to the bacterial solute-binding protein 1 family.</text>
</comment>
<evidence type="ECO:0000256" key="4">
    <source>
        <dbReference type="ARBA" id="ARBA00022729"/>
    </source>
</evidence>
<dbReference type="InterPro" id="IPR050490">
    <property type="entry name" value="Bact_solute-bd_prot1"/>
</dbReference>
<keyword evidence="6" id="KW-1185">Reference proteome</keyword>
<dbReference type="RefSeq" id="WP_085302133.1">
    <property type="nucleotide sequence ID" value="NZ_AP022594.1"/>
</dbReference>
<dbReference type="SUPFAM" id="SSF53850">
    <property type="entry name" value="Periplasmic binding protein-like II"/>
    <property type="match status" value="1"/>
</dbReference>
<keyword evidence="4" id="KW-0732">Signal</keyword>
<proteinExistence type="inferred from homology"/>
<dbReference type="Gene3D" id="3.40.190.10">
    <property type="entry name" value="Periplasmic binding protein-like II"/>
    <property type="match status" value="1"/>
</dbReference>
<organism evidence="5 6">
    <name type="scientific">Mycolicibacillus koreensis</name>
    <dbReference type="NCBI Taxonomy" id="1069220"/>
    <lineage>
        <taxon>Bacteria</taxon>
        <taxon>Bacillati</taxon>
        <taxon>Actinomycetota</taxon>
        <taxon>Actinomycetes</taxon>
        <taxon>Mycobacteriales</taxon>
        <taxon>Mycobacteriaceae</taxon>
        <taxon>Mycolicibacillus</taxon>
    </lineage>
</organism>
<dbReference type="InterPro" id="IPR006059">
    <property type="entry name" value="SBP"/>
</dbReference>